<sequence>MEGNKDEALRCLQIAQKHRDAGNFSAARKFAQKSISLYETPAAAKFLASINEAAAAGADSAPEPSTSATGAETHPSAGGAKHRHASASSSATANGGGSSNGTAGGMGGEKREYTEEQHKVVKRVRACKVTEYYEILAIKKDCEEAEIKKAYRKLALALHPDKNGAPGADEAFKMVSKAFQVLSDPDKRSIYDRSGADPESRSSGMPSRSASTGFRTQGFNSFDGEMSPEDLFNMFFGGGGGGSPFGPGFGGGPVFTTTFGPGGFRTTHVNMGGQRRRAAAADEAPRSLFIQLLPIIVLFAFSLLSAIPSWFSTPPVADPHYSFQGSHRYSVERTTPTLGVKYHVNPGEFAGHPLIGVELAKDGLDVRRAPEDHARGPALRRFESNVENSWVKEVYAQCQRSVDLKERRKEREIGLFGIGTDWEKVKAIEAEEVPSCEEYKRVAKILSSGRR</sequence>
<keyword evidence="2" id="KW-0812">Transmembrane</keyword>
<evidence type="ECO:0000256" key="1">
    <source>
        <dbReference type="ARBA" id="ARBA00004389"/>
    </source>
</evidence>
<evidence type="ECO:0000313" key="8">
    <source>
        <dbReference type="EMBL" id="EFI98505.1"/>
    </source>
</evidence>
<dbReference type="PANTHER" id="PTHR43908:SF3">
    <property type="entry name" value="AT29763P-RELATED"/>
    <property type="match status" value="1"/>
</dbReference>
<reference evidence="8 9" key="1">
    <citation type="journal article" date="2010" name="Nat. Biotechnol.">
        <title>Genome sequence of the model mushroom Schizophyllum commune.</title>
        <authorList>
            <person name="Ohm R.A."/>
            <person name="de Jong J.F."/>
            <person name="Lugones L.G."/>
            <person name="Aerts A."/>
            <person name="Kothe E."/>
            <person name="Stajich J.E."/>
            <person name="de Vries R.P."/>
            <person name="Record E."/>
            <person name="Levasseur A."/>
            <person name="Baker S.E."/>
            <person name="Bartholomew K.A."/>
            <person name="Coutinho P.M."/>
            <person name="Erdmann S."/>
            <person name="Fowler T.J."/>
            <person name="Gathman A.C."/>
            <person name="Lombard V."/>
            <person name="Henrissat B."/>
            <person name="Knabe N."/>
            <person name="Kuees U."/>
            <person name="Lilly W.W."/>
            <person name="Lindquist E."/>
            <person name="Lucas S."/>
            <person name="Magnuson J.K."/>
            <person name="Piumi F."/>
            <person name="Raudaskoski M."/>
            <person name="Salamov A."/>
            <person name="Schmutz J."/>
            <person name="Schwarze F.W.M.R."/>
            <person name="vanKuyk P.A."/>
            <person name="Horton J.S."/>
            <person name="Grigoriev I.V."/>
            <person name="Woesten H.A.B."/>
        </authorList>
    </citation>
    <scope>NUCLEOTIDE SEQUENCE [LARGE SCALE GENOMIC DNA]</scope>
    <source>
        <strain evidence="9">H4-8 / FGSC 9210</strain>
    </source>
</reference>
<dbReference type="CDD" id="cd06257">
    <property type="entry name" value="DnaJ"/>
    <property type="match status" value="1"/>
</dbReference>
<organism evidence="9">
    <name type="scientific">Schizophyllum commune (strain H4-8 / FGSC 9210)</name>
    <name type="common">Split gill fungus</name>
    <dbReference type="NCBI Taxonomy" id="578458"/>
    <lineage>
        <taxon>Eukaryota</taxon>
        <taxon>Fungi</taxon>
        <taxon>Dikarya</taxon>
        <taxon>Basidiomycota</taxon>
        <taxon>Agaricomycotina</taxon>
        <taxon>Agaricomycetes</taxon>
        <taxon>Agaricomycetidae</taxon>
        <taxon>Agaricales</taxon>
        <taxon>Schizophyllaceae</taxon>
        <taxon>Schizophyllum</taxon>
    </lineage>
</organism>
<dbReference type="eggNOG" id="KOG0714">
    <property type="taxonomic scope" value="Eukaryota"/>
</dbReference>
<feature type="compositionally biased region" description="Low complexity" evidence="6">
    <location>
        <begin position="201"/>
        <end position="211"/>
    </location>
</feature>
<keyword evidence="3" id="KW-0256">Endoplasmic reticulum</keyword>
<dbReference type="GO" id="GO:0030544">
    <property type="term" value="F:Hsp70 protein binding"/>
    <property type="evidence" value="ECO:0007669"/>
    <property type="project" value="TreeGrafter"/>
</dbReference>
<evidence type="ECO:0000256" key="6">
    <source>
        <dbReference type="SAM" id="MobiDB-lite"/>
    </source>
</evidence>
<dbReference type="PANTHER" id="PTHR43908">
    <property type="entry name" value="AT29763P-RELATED"/>
    <property type="match status" value="1"/>
</dbReference>
<feature type="compositionally biased region" description="Basic and acidic residues" evidence="6">
    <location>
        <begin position="108"/>
        <end position="119"/>
    </location>
</feature>
<feature type="compositionally biased region" description="Basic and acidic residues" evidence="6">
    <location>
        <begin position="186"/>
        <end position="200"/>
    </location>
</feature>
<feature type="compositionally biased region" description="Gly residues" evidence="6">
    <location>
        <begin position="94"/>
        <end position="107"/>
    </location>
</feature>
<evidence type="ECO:0000256" key="3">
    <source>
        <dbReference type="ARBA" id="ARBA00022824"/>
    </source>
</evidence>
<dbReference type="PROSITE" id="PS50076">
    <property type="entry name" value="DNAJ_2"/>
    <property type="match status" value="1"/>
</dbReference>
<dbReference type="OMA" id="ARSREHN"/>
<gene>
    <name evidence="8" type="ORF">SCHCODRAFT_54489</name>
</gene>
<dbReference type="AlphaFoldDB" id="D8Q1H4"/>
<feature type="domain" description="J" evidence="7">
    <location>
        <begin position="131"/>
        <end position="195"/>
    </location>
</feature>
<dbReference type="OrthoDB" id="1507364at2759"/>
<proteinExistence type="predicted"/>
<dbReference type="InterPro" id="IPR015399">
    <property type="entry name" value="DUF1977_DnaJ-like"/>
</dbReference>
<dbReference type="InParanoid" id="D8Q1H4"/>
<keyword evidence="9" id="KW-1185">Reference proteome</keyword>
<dbReference type="GO" id="GO:0071218">
    <property type="term" value="P:cellular response to misfolded protein"/>
    <property type="evidence" value="ECO:0007669"/>
    <property type="project" value="TreeGrafter"/>
</dbReference>
<name>D8Q1H4_SCHCM</name>
<dbReference type="InterPro" id="IPR001623">
    <property type="entry name" value="DnaJ_domain"/>
</dbReference>
<dbReference type="PROSITE" id="PS00636">
    <property type="entry name" value="DNAJ_1"/>
    <property type="match status" value="1"/>
</dbReference>
<dbReference type="SUPFAM" id="SSF46565">
    <property type="entry name" value="Chaperone J-domain"/>
    <property type="match status" value="1"/>
</dbReference>
<dbReference type="HOGENOM" id="CLU_043579_2_0_1"/>
<dbReference type="Gene3D" id="1.10.287.110">
    <property type="entry name" value="DnaJ domain"/>
    <property type="match status" value="1"/>
</dbReference>
<dbReference type="InterPro" id="IPR051100">
    <property type="entry name" value="DnaJ_subfamily_B/C"/>
</dbReference>
<feature type="region of interest" description="Disordered" evidence="6">
    <location>
        <begin position="186"/>
        <end position="219"/>
    </location>
</feature>
<protein>
    <recommendedName>
        <fullName evidence="7">J domain-containing protein</fullName>
    </recommendedName>
</protein>
<evidence type="ECO:0000259" key="7">
    <source>
        <dbReference type="PROSITE" id="PS50076"/>
    </source>
</evidence>
<evidence type="ECO:0000313" key="9">
    <source>
        <dbReference type="Proteomes" id="UP000007431"/>
    </source>
</evidence>
<dbReference type="RefSeq" id="XP_003033408.1">
    <property type="nucleotide sequence ID" value="XM_003033362.1"/>
</dbReference>
<evidence type="ECO:0000256" key="4">
    <source>
        <dbReference type="ARBA" id="ARBA00022989"/>
    </source>
</evidence>
<dbReference type="GO" id="GO:0005789">
    <property type="term" value="C:endoplasmic reticulum membrane"/>
    <property type="evidence" value="ECO:0007669"/>
    <property type="project" value="UniProtKB-SubCell"/>
</dbReference>
<dbReference type="FunCoup" id="D8Q1H4">
    <property type="interactions" value="414"/>
</dbReference>
<keyword evidence="4" id="KW-1133">Transmembrane helix</keyword>
<evidence type="ECO:0000256" key="5">
    <source>
        <dbReference type="ARBA" id="ARBA00023136"/>
    </source>
</evidence>
<dbReference type="InterPro" id="IPR018253">
    <property type="entry name" value="DnaJ_domain_CS"/>
</dbReference>
<feature type="region of interest" description="Disordered" evidence="6">
    <location>
        <begin position="54"/>
        <end position="119"/>
    </location>
</feature>
<dbReference type="FunFam" id="1.10.287.110:FF:000070">
    <property type="entry name" value="Endoplasmic reticulum protein, putative"/>
    <property type="match status" value="1"/>
</dbReference>
<dbReference type="PRINTS" id="PR00625">
    <property type="entry name" value="JDOMAIN"/>
</dbReference>
<dbReference type="Pfam" id="PF00226">
    <property type="entry name" value="DnaJ"/>
    <property type="match status" value="1"/>
</dbReference>
<evidence type="ECO:0000256" key="2">
    <source>
        <dbReference type="ARBA" id="ARBA00022692"/>
    </source>
</evidence>
<dbReference type="Pfam" id="PF09320">
    <property type="entry name" value="DUF1977"/>
    <property type="match status" value="1"/>
</dbReference>
<dbReference type="SMART" id="SM00271">
    <property type="entry name" value="DnaJ"/>
    <property type="match status" value="1"/>
</dbReference>
<accession>D8Q1H4</accession>
<dbReference type="Proteomes" id="UP000007431">
    <property type="component" value="Unassembled WGS sequence"/>
</dbReference>
<keyword evidence="5" id="KW-0472">Membrane</keyword>
<dbReference type="KEGG" id="scm:SCHCO_02619374"/>
<dbReference type="EMBL" id="GL377305">
    <property type="protein sequence ID" value="EFI98505.1"/>
    <property type="molecule type" value="Genomic_DNA"/>
</dbReference>
<dbReference type="InterPro" id="IPR036869">
    <property type="entry name" value="J_dom_sf"/>
</dbReference>
<dbReference type="STRING" id="578458.D8Q1H4"/>
<dbReference type="GeneID" id="9595945"/>
<comment type="subcellular location">
    <subcellularLocation>
        <location evidence="1">Endoplasmic reticulum membrane</location>
        <topology evidence="1">Single-pass membrane protein</topology>
    </subcellularLocation>
</comment>
<dbReference type="VEuPathDB" id="FungiDB:SCHCODRAFT_02619374"/>